<reference evidence="1 2" key="1">
    <citation type="submission" date="2018-07" db="EMBL/GenBank/DDBJ databases">
        <title>Genome sequencing of Runella.</title>
        <authorList>
            <person name="Baek M.-G."/>
            <person name="Yi H."/>
        </authorList>
    </citation>
    <scope>NUCLEOTIDE SEQUENCE [LARGE SCALE GENOMIC DNA]</scope>
    <source>
        <strain evidence="1 2">HYN0085</strain>
    </source>
</reference>
<protein>
    <submittedName>
        <fullName evidence="1">Uncharacterized protein</fullName>
    </submittedName>
</protein>
<dbReference type="RefSeq" id="WP_114065487.1">
    <property type="nucleotide sequence ID" value="NZ_CP030850.1"/>
</dbReference>
<gene>
    <name evidence="1" type="ORF">DR864_02620</name>
</gene>
<accession>A0A344TDH9</accession>
<sequence>MKENQKHDPGPKAVDYSTLMSEMTQHFDRITRLLENRQETPVAPEKLRPAEVCKRMGWSRSKFEQFKRSGMFRTVKIGGMVFVYASDLNKLFPEDFF</sequence>
<dbReference type="OrthoDB" id="961031at2"/>
<dbReference type="AlphaFoldDB" id="A0A344TDH9"/>
<name>A0A344TDH9_9BACT</name>
<dbReference type="Proteomes" id="UP000251993">
    <property type="component" value="Chromosome"/>
</dbReference>
<organism evidence="1 2">
    <name type="scientific">Runella rosea</name>
    <dbReference type="NCBI Taxonomy" id="2259595"/>
    <lineage>
        <taxon>Bacteria</taxon>
        <taxon>Pseudomonadati</taxon>
        <taxon>Bacteroidota</taxon>
        <taxon>Cytophagia</taxon>
        <taxon>Cytophagales</taxon>
        <taxon>Spirosomataceae</taxon>
        <taxon>Runella</taxon>
    </lineage>
</organism>
<dbReference type="KEGG" id="run:DR864_02620"/>
<keyword evidence="2" id="KW-1185">Reference proteome</keyword>
<dbReference type="EMBL" id="CP030850">
    <property type="protein sequence ID" value="AXE16700.1"/>
    <property type="molecule type" value="Genomic_DNA"/>
</dbReference>
<evidence type="ECO:0000313" key="2">
    <source>
        <dbReference type="Proteomes" id="UP000251993"/>
    </source>
</evidence>
<proteinExistence type="predicted"/>
<evidence type="ECO:0000313" key="1">
    <source>
        <dbReference type="EMBL" id="AXE16700.1"/>
    </source>
</evidence>